<name>K6Z1X0_9ALTE</name>
<sequence>MALTSSVLLALSNTLKRYLKQMGKKAITTLLKSYLSLVAHYIMLR</sequence>
<dbReference type="AlphaFoldDB" id="K6Z1X0"/>
<reference evidence="1 2" key="1">
    <citation type="journal article" date="2017" name="Antonie Van Leeuwenhoek">
        <title>Rhizobium rhizosphaerae sp. nov., a novel species isolated from rice rhizosphere.</title>
        <authorList>
            <person name="Zhao J.J."/>
            <person name="Zhang J."/>
            <person name="Zhang R.J."/>
            <person name="Zhang C.W."/>
            <person name="Yin H.Q."/>
            <person name="Zhang X.X."/>
        </authorList>
    </citation>
    <scope>NUCLEOTIDE SEQUENCE [LARGE SCALE GENOMIC DNA]</scope>
    <source>
        <strain evidence="1 2">KMM 241</strain>
    </source>
</reference>
<gene>
    <name evidence="1" type="ORF">GMES_0678</name>
</gene>
<proteinExistence type="predicted"/>
<dbReference type="Proteomes" id="UP000006263">
    <property type="component" value="Unassembled WGS sequence"/>
</dbReference>
<evidence type="ECO:0000313" key="2">
    <source>
        <dbReference type="Proteomes" id="UP000006263"/>
    </source>
</evidence>
<dbReference type="EMBL" id="BAEP01000008">
    <property type="protein sequence ID" value="GAC22983.1"/>
    <property type="molecule type" value="Genomic_DNA"/>
</dbReference>
<accession>K6Z1X0</accession>
<evidence type="ECO:0000313" key="1">
    <source>
        <dbReference type="EMBL" id="GAC22983.1"/>
    </source>
</evidence>
<protein>
    <submittedName>
        <fullName evidence="1">Uncharacterized protein</fullName>
    </submittedName>
</protein>
<comment type="caution">
    <text evidence="1">The sequence shown here is derived from an EMBL/GenBank/DDBJ whole genome shotgun (WGS) entry which is preliminary data.</text>
</comment>
<organism evidence="1 2">
    <name type="scientific">Paraglaciecola mesophila KMM 241</name>
    <dbReference type="NCBI Taxonomy" id="1128912"/>
    <lineage>
        <taxon>Bacteria</taxon>
        <taxon>Pseudomonadati</taxon>
        <taxon>Pseudomonadota</taxon>
        <taxon>Gammaproteobacteria</taxon>
        <taxon>Alteromonadales</taxon>
        <taxon>Alteromonadaceae</taxon>
        <taxon>Paraglaciecola</taxon>
    </lineage>
</organism>